<dbReference type="AlphaFoldDB" id="A0A0P9GTA5"/>
<dbReference type="PANTHER" id="PTHR30034">
    <property type="entry name" value="FLAGELLAR MOTOR SWITCH PROTEIN FLIM"/>
    <property type="match status" value="1"/>
</dbReference>
<dbReference type="GO" id="GO:0003774">
    <property type="term" value="F:cytoskeletal motor activity"/>
    <property type="evidence" value="ECO:0007669"/>
    <property type="project" value="InterPro"/>
</dbReference>
<feature type="domain" description="Flagellar motor switch protein FliN-like C-terminal" evidence="11">
    <location>
        <begin position="254"/>
        <end position="322"/>
    </location>
</feature>
<dbReference type="InterPro" id="IPR001543">
    <property type="entry name" value="FliN-like_C"/>
</dbReference>
<dbReference type="GO" id="GO:0050918">
    <property type="term" value="P:positive chemotaxis"/>
    <property type="evidence" value="ECO:0007669"/>
    <property type="project" value="TreeGrafter"/>
</dbReference>
<evidence type="ECO:0000256" key="7">
    <source>
        <dbReference type="ARBA" id="ARBA00022779"/>
    </source>
</evidence>
<dbReference type="InterPro" id="IPR028976">
    <property type="entry name" value="CheC-like_sf"/>
</dbReference>
<dbReference type="Pfam" id="PF02154">
    <property type="entry name" value="FliM"/>
    <property type="match status" value="1"/>
</dbReference>
<reference evidence="12 13" key="1">
    <citation type="submission" date="2015-09" db="EMBL/GenBank/DDBJ databases">
        <title>Draft genome sequence of Alicyclobacillus ferrooxydans DSM 22381.</title>
        <authorList>
            <person name="Hemp J."/>
        </authorList>
    </citation>
    <scope>NUCLEOTIDE SEQUENCE [LARGE SCALE GENOMIC DNA]</scope>
    <source>
        <strain evidence="12 13">TC-34</strain>
    </source>
</reference>
<dbReference type="PANTHER" id="PTHR30034:SF6">
    <property type="entry name" value="YOP PROTEINS TRANSLOCATION PROTEIN Q"/>
    <property type="match status" value="1"/>
</dbReference>
<keyword evidence="7" id="KW-0283">Flagellar rotation</keyword>
<evidence type="ECO:0000256" key="6">
    <source>
        <dbReference type="ARBA" id="ARBA00022500"/>
    </source>
</evidence>
<dbReference type="GO" id="GO:0005886">
    <property type="term" value="C:plasma membrane"/>
    <property type="evidence" value="ECO:0007669"/>
    <property type="project" value="UniProtKB-SubCell"/>
</dbReference>
<name>A0A0P9GTA5_9BACL</name>
<dbReference type="OrthoDB" id="9806941at2"/>
<dbReference type="PIRSF" id="PIRSF002888">
    <property type="entry name" value="FliM"/>
    <property type="match status" value="1"/>
</dbReference>
<evidence type="ECO:0000313" key="13">
    <source>
        <dbReference type="Proteomes" id="UP000050482"/>
    </source>
</evidence>
<dbReference type="Gene3D" id="3.40.1550.10">
    <property type="entry name" value="CheC-like"/>
    <property type="match status" value="1"/>
</dbReference>
<dbReference type="PATRIC" id="fig|471514.4.peg.3654"/>
<organism evidence="12 13">
    <name type="scientific">Alicyclobacillus ferrooxydans</name>
    <dbReference type="NCBI Taxonomy" id="471514"/>
    <lineage>
        <taxon>Bacteria</taxon>
        <taxon>Bacillati</taxon>
        <taxon>Bacillota</taxon>
        <taxon>Bacilli</taxon>
        <taxon>Bacillales</taxon>
        <taxon>Alicyclobacillaceae</taxon>
        <taxon>Alicyclobacillus</taxon>
    </lineage>
</organism>
<evidence type="ECO:0000256" key="5">
    <source>
        <dbReference type="ARBA" id="ARBA00022475"/>
    </source>
</evidence>
<dbReference type="InterPro" id="IPR001689">
    <property type="entry name" value="Flag_FliM"/>
</dbReference>
<dbReference type="GO" id="GO:0009425">
    <property type="term" value="C:bacterial-type flagellum basal body"/>
    <property type="evidence" value="ECO:0007669"/>
    <property type="project" value="UniProtKB-SubCell"/>
</dbReference>
<keyword evidence="5" id="KW-1003">Cell membrane</keyword>
<dbReference type="PRINTS" id="PR00955">
    <property type="entry name" value="FLGMOTORFLIM"/>
</dbReference>
<keyword evidence="9" id="KW-0975">Bacterial flagellum</keyword>
<accession>A0A0P9GTA5</accession>
<evidence type="ECO:0000259" key="11">
    <source>
        <dbReference type="Pfam" id="PF01052"/>
    </source>
</evidence>
<evidence type="ECO:0000256" key="2">
    <source>
        <dbReference type="ARBA" id="ARBA00004202"/>
    </source>
</evidence>
<comment type="similarity">
    <text evidence="3">Belongs to the FliM family.</text>
</comment>
<evidence type="ECO:0000256" key="3">
    <source>
        <dbReference type="ARBA" id="ARBA00011049"/>
    </source>
</evidence>
<evidence type="ECO:0000256" key="9">
    <source>
        <dbReference type="ARBA" id="ARBA00023143"/>
    </source>
</evidence>
<dbReference type="CDD" id="cd17908">
    <property type="entry name" value="FliM"/>
    <property type="match status" value="1"/>
</dbReference>
<proteinExistence type="inferred from homology"/>
<evidence type="ECO:0000256" key="10">
    <source>
        <dbReference type="NCBIfam" id="TIGR01397"/>
    </source>
</evidence>
<comment type="subcellular location">
    <subcellularLocation>
        <location evidence="1">Bacterial flagellum basal body</location>
    </subcellularLocation>
    <subcellularLocation>
        <location evidence="2">Cell membrane</location>
        <topology evidence="2">Peripheral membrane protein</topology>
    </subcellularLocation>
</comment>
<gene>
    <name evidence="12" type="ORF">AN477_07065</name>
</gene>
<evidence type="ECO:0000313" key="12">
    <source>
        <dbReference type="EMBL" id="KPV44383.1"/>
    </source>
</evidence>
<protein>
    <recommendedName>
        <fullName evidence="4 10">Flagellar motor switch protein FliM</fullName>
    </recommendedName>
</protein>
<keyword evidence="6" id="KW-0145">Chemotaxis</keyword>
<dbReference type="Gene3D" id="2.30.330.10">
    <property type="entry name" value="SpoA-like"/>
    <property type="match status" value="1"/>
</dbReference>
<dbReference type="STRING" id="471514.AN477_07065"/>
<dbReference type="GO" id="GO:0071978">
    <property type="term" value="P:bacterial-type flagellum-dependent swarming motility"/>
    <property type="evidence" value="ECO:0007669"/>
    <property type="project" value="TreeGrafter"/>
</dbReference>
<dbReference type="EMBL" id="LJCO01000033">
    <property type="protein sequence ID" value="KPV44383.1"/>
    <property type="molecule type" value="Genomic_DNA"/>
</dbReference>
<evidence type="ECO:0000256" key="4">
    <source>
        <dbReference type="ARBA" id="ARBA00021898"/>
    </source>
</evidence>
<keyword evidence="8" id="KW-0472">Membrane</keyword>
<dbReference type="SUPFAM" id="SSF101801">
    <property type="entry name" value="Surface presentation of antigens (SPOA)"/>
    <property type="match status" value="1"/>
</dbReference>
<comment type="caution">
    <text evidence="12">The sequence shown here is derived from an EMBL/GenBank/DDBJ whole genome shotgun (WGS) entry which is preliminary data.</text>
</comment>
<keyword evidence="13" id="KW-1185">Reference proteome</keyword>
<dbReference type="InterPro" id="IPR036429">
    <property type="entry name" value="SpoA-like_sf"/>
</dbReference>
<evidence type="ECO:0000256" key="8">
    <source>
        <dbReference type="ARBA" id="ARBA00023136"/>
    </source>
</evidence>
<dbReference type="NCBIfam" id="TIGR01397">
    <property type="entry name" value="fliM_switch"/>
    <property type="match status" value="1"/>
</dbReference>
<evidence type="ECO:0000256" key="1">
    <source>
        <dbReference type="ARBA" id="ARBA00004117"/>
    </source>
</evidence>
<dbReference type="Proteomes" id="UP000050482">
    <property type="component" value="Unassembled WGS sequence"/>
</dbReference>
<dbReference type="SUPFAM" id="SSF103039">
    <property type="entry name" value="CheC-like"/>
    <property type="match status" value="1"/>
</dbReference>
<dbReference type="Pfam" id="PF01052">
    <property type="entry name" value="FliMN_C"/>
    <property type="match status" value="1"/>
</dbReference>
<dbReference type="RefSeq" id="WP_054968470.1">
    <property type="nucleotide sequence ID" value="NZ_LJCO01000033.1"/>
</dbReference>
<sequence>MSKVLSQEEIDHLLASVHDGTIPSVVSPDVSEQRFTTYDFRRALHFSKDHFRVIRRVFEQFARQFSNRLGARLRTVTSMQVESVDELPYEEFMASIPRLTVLQVMELHPLQGRAALEMNMQLAFAMLDFFMGGSGQHRYVERELTDIENKLLGNVLSEMKPAFSEAWAMFLNVRPVFNSIECNPHFVQIATPNESVLVVTMQMKVGDTTGLVNMCIPYIILEDIVPKLTARSYYTTSKTENSELIAHEGLLARHVRNSSLKLSVLLGTTPLPMKEVLDLEQGDVITLDQSIHAPLTLFSDGVPIFLGNIGLSKSHFALKISEAWKDVTENE</sequence>